<gene>
    <name evidence="1" type="ORF">OPT61_g10644</name>
</gene>
<organism evidence="1 2">
    <name type="scientific">Boeremia exigua</name>
    <dbReference type="NCBI Taxonomy" id="749465"/>
    <lineage>
        <taxon>Eukaryota</taxon>
        <taxon>Fungi</taxon>
        <taxon>Dikarya</taxon>
        <taxon>Ascomycota</taxon>
        <taxon>Pezizomycotina</taxon>
        <taxon>Dothideomycetes</taxon>
        <taxon>Pleosporomycetidae</taxon>
        <taxon>Pleosporales</taxon>
        <taxon>Pleosporineae</taxon>
        <taxon>Didymellaceae</taxon>
        <taxon>Boeremia</taxon>
    </lineage>
</organism>
<proteinExistence type="predicted"/>
<dbReference type="Proteomes" id="UP001153331">
    <property type="component" value="Unassembled WGS sequence"/>
</dbReference>
<protein>
    <submittedName>
        <fullName evidence="1">Uncharacterized protein</fullName>
    </submittedName>
</protein>
<dbReference type="EMBL" id="JAPHNI010001883">
    <property type="protein sequence ID" value="KAJ8104649.1"/>
    <property type="molecule type" value="Genomic_DNA"/>
</dbReference>
<sequence>MPDRDFTTATLVSSCGFPTFRMFSNKKRQIPLCELTLTLVVSVVDILRTYSPWPGTRCLLKWHHDSRPGLTFGAGNNTFCSVQSQKATEARYSMDAACFEWLVPVQHDHPVSQPARPRAAGMILLTMYRDHHNYYPSRMIDCRTERVQYLSEWPNPELRNAGLKCRLRRDTQEFKRAAEGSRHDDAHDISASQHGAAHRWLRFHAVSTMNECS</sequence>
<accession>A0ACC2HNX2</accession>
<comment type="caution">
    <text evidence="1">The sequence shown here is derived from an EMBL/GenBank/DDBJ whole genome shotgun (WGS) entry which is preliminary data.</text>
</comment>
<name>A0ACC2HNX2_9PLEO</name>
<keyword evidence="2" id="KW-1185">Reference proteome</keyword>
<evidence type="ECO:0000313" key="1">
    <source>
        <dbReference type="EMBL" id="KAJ8104649.1"/>
    </source>
</evidence>
<evidence type="ECO:0000313" key="2">
    <source>
        <dbReference type="Proteomes" id="UP001153331"/>
    </source>
</evidence>
<reference evidence="1" key="1">
    <citation type="submission" date="2022-11" db="EMBL/GenBank/DDBJ databases">
        <title>Genome Sequence of Boeremia exigua.</title>
        <authorList>
            <person name="Buettner E."/>
        </authorList>
    </citation>
    <scope>NUCLEOTIDE SEQUENCE</scope>
    <source>
        <strain evidence="1">CU02</strain>
    </source>
</reference>